<dbReference type="PANTHER" id="PTHR23024">
    <property type="entry name" value="ARYLACETAMIDE DEACETYLASE"/>
    <property type="match status" value="1"/>
</dbReference>
<dbReference type="Pfam" id="PF07859">
    <property type="entry name" value="Abhydrolase_3"/>
    <property type="match status" value="1"/>
</dbReference>
<dbReference type="GO" id="GO:0106435">
    <property type="term" value="F:carboxylesterase activity"/>
    <property type="evidence" value="ECO:0007669"/>
    <property type="project" value="UniProtKB-EC"/>
</dbReference>
<organism evidence="3">
    <name type="scientific">Actinidia deliciosa</name>
    <name type="common">Kiwi</name>
    <dbReference type="NCBI Taxonomy" id="3627"/>
    <lineage>
        <taxon>Eukaryota</taxon>
        <taxon>Viridiplantae</taxon>
        <taxon>Streptophyta</taxon>
        <taxon>Embryophyta</taxon>
        <taxon>Tracheophyta</taxon>
        <taxon>Spermatophyta</taxon>
        <taxon>Magnoliopsida</taxon>
        <taxon>eudicotyledons</taxon>
        <taxon>Gunneridae</taxon>
        <taxon>Pentapetalae</taxon>
        <taxon>asterids</taxon>
        <taxon>Ericales</taxon>
        <taxon>Actinidiaceae</taxon>
        <taxon>Actinidia</taxon>
    </lineage>
</organism>
<comment type="similarity">
    <text evidence="1">Belongs to the 'GDXG' lipolytic enzyme family.</text>
</comment>
<evidence type="ECO:0000256" key="1">
    <source>
        <dbReference type="ARBA" id="ARBA00010515"/>
    </source>
</evidence>
<protein>
    <submittedName>
        <fullName evidence="3">CXE carboxylesterase</fullName>
        <ecNumber evidence="3">3.1.1.1</ecNumber>
    </submittedName>
</protein>
<dbReference type="ESTHER" id="actde-CXE5">
    <property type="family name" value="Plant_carboxylesterase"/>
</dbReference>
<sequence length="315" mass="34842">MNSSEVTHDFPPFFRVYKDGRIERYVAIGYVPPVVDPQTGVESKDVTISQETDLKARIFIPKINSSDPKIPLVVHYHGGAFCIGSPFDALSHSFLTSLASKARAIVVSVDYRLAPEHPLPIAYDDSWSALQWIAAHSTGQGPDPWLNQHVDFGRVFLAGESAGANIAHHVAVRAGLAGPGYLQVHGLILVHPFFANNEPDEIIRFLYPGSSWSDNDPRLSPLEDPDLDKLGCSQVIVFVAGKDWLKSRGVGYCEILKNRGWEGTVELVESEGEDHCYPLVQSPSEKAVLLVQSLGFFHQSRLMQCNYMESLHHAL</sequence>
<evidence type="ECO:0000259" key="2">
    <source>
        <dbReference type="Pfam" id="PF07859"/>
    </source>
</evidence>
<proteinExistence type="evidence at transcript level"/>
<gene>
    <name evidence="3" type="primary">CXE5</name>
</gene>
<dbReference type="EMBL" id="DQ279918">
    <property type="protein sequence ID" value="ABB89017.1"/>
    <property type="molecule type" value="mRNA"/>
</dbReference>
<keyword evidence="3" id="KW-0378">Hydrolase</keyword>
<dbReference type="InterPro" id="IPR013094">
    <property type="entry name" value="AB_hydrolase_3"/>
</dbReference>
<feature type="domain" description="Alpha/beta hydrolase fold-3" evidence="2">
    <location>
        <begin position="73"/>
        <end position="277"/>
    </location>
</feature>
<evidence type="ECO:0000313" key="3">
    <source>
        <dbReference type="EMBL" id="ABB89017.1"/>
    </source>
</evidence>
<dbReference type="InterPro" id="IPR029058">
    <property type="entry name" value="AB_hydrolase_fold"/>
</dbReference>
<name>Q0ZPV3_ACTDE</name>
<dbReference type="EC" id="3.1.1.1" evidence="3"/>
<dbReference type="AlphaFoldDB" id="Q0ZPV3"/>
<dbReference type="Gene3D" id="3.40.50.1820">
    <property type="entry name" value="alpha/beta hydrolase"/>
    <property type="match status" value="1"/>
</dbReference>
<accession>Q0ZPV3</accession>
<dbReference type="SUPFAM" id="SSF53474">
    <property type="entry name" value="alpha/beta-Hydrolases"/>
    <property type="match status" value="1"/>
</dbReference>
<dbReference type="InterPro" id="IPR050466">
    <property type="entry name" value="Carboxylest/Gibb_receptor"/>
</dbReference>
<dbReference type="PANTHER" id="PTHR23024:SF632">
    <property type="entry name" value="2-HYDROXYISOFLAVANONE DEHYDRATASE-LIKE"/>
    <property type="match status" value="1"/>
</dbReference>
<reference evidence="3" key="1">
    <citation type="submission" date="2005-11" db="EMBL/GenBank/DDBJ databases">
        <title>Biochemical characterization and comparison of plant CXE carboxylesterases from Actinidia spp., Arabidopsis thaliana, and Malus pumila.</title>
        <authorList>
            <person name="Marshall S.D.G."/>
            <person name="Oakeshott J.G."/>
            <person name="Russell R.J."/>
            <person name="Plummer K.M."/>
            <person name="Newcomb R.D."/>
        </authorList>
    </citation>
    <scope>NUCLEOTIDE SEQUENCE</scope>
</reference>